<reference evidence="3" key="3">
    <citation type="journal article" date="2018" name="Plant J.">
        <title>The Sorghum bicolor reference genome: improved assembly, gene annotations, a transcriptome atlas, and signatures of genome organization.</title>
        <authorList>
            <person name="McCormick R.F."/>
            <person name="Truong S.K."/>
            <person name="Sreedasyam A."/>
            <person name="Jenkins J."/>
            <person name="Shu S."/>
            <person name="Sims D."/>
            <person name="Kennedy M."/>
            <person name="Amirebrahimi M."/>
            <person name="Weers B.D."/>
            <person name="McKinley B."/>
            <person name="Mattison A."/>
            <person name="Morishige D.T."/>
            <person name="Grimwood J."/>
            <person name="Schmutz J."/>
            <person name="Mullet J.E."/>
        </authorList>
    </citation>
    <scope>NUCLEOTIDE SEQUENCE [LARGE SCALE GENOMIC DNA]</scope>
    <source>
        <strain evidence="3">cv. BTx623</strain>
    </source>
</reference>
<dbReference type="PANTHER" id="PTHR33306:SF40">
    <property type="entry name" value="EXPRESSED PROTEIN"/>
    <property type="match status" value="1"/>
</dbReference>
<name>A0A1Z5S3R1_SORBI</name>
<proteinExistence type="predicted"/>
<reference evidence="2" key="2">
    <citation type="submission" date="2017-02" db="EMBL/GenBank/DDBJ databases">
        <title>WGS assembly of Sorghum bicolor.</title>
        <authorList>
            <person name="Paterson A."/>
            <person name="Mullet J."/>
            <person name="Bowers J."/>
            <person name="Bruggmann R."/>
            <person name="Dubchak I."/>
            <person name="Grimwood J."/>
            <person name="Gundlach H."/>
            <person name="Haberer G."/>
            <person name="Hellsten U."/>
            <person name="Mitros T."/>
            <person name="Poliakov A."/>
            <person name="Schmutz J."/>
            <person name="Spannagl M."/>
            <person name="Tang H."/>
            <person name="Wang X."/>
            <person name="Wicker T."/>
            <person name="Bharti A."/>
            <person name="Chapman J."/>
            <person name="Feltus F."/>
            <person name="Gowik U."/>
            <person name="Grigoriev I."/>
            <person name="Lyons E."/>
            <person name="Maher C."/>
            <person name="Martis M."/>
            <person name="Narechania A."/>
            <person name="Otillar R."/>
            <person name="Penning B."/>
            <person name="Salamov A."/>
            <person name="Wang Y."/>
            <person name="Zhang L."/>
            <person name="Carpita N."/>
            <person name="Freeling M."/>
            <person name="Gingle A."/>
            <person name="Hash C."/>
            <person name="Keller B."/>
            <person name="Klein P."/>
            <person name="Kresovich S."/>
            <person name="Mccann M."/>
            <person name="Ming R."/>
            <person name="Peterson D."/>
            <person name="Rahman M."/>
            <person name="Ware D."/>
            <person name="Westhoff P."/>
            <person name="Mayer K."/>
            <person name="Messing J."/>
            <person name="Sims D."/>
            <person name="Jenkins J."/>
            <person name="Shu S."/>
            <person name="Rokhsar D."/>
        </authorList>
    </citation>
    <scope>NUCLEOTIDE SEQUENCE</scope>
</reference>
<organism evidence="2 3">
    <name type="scientific">Sorghum bicolor</name>
    <name type="common">Sorghum</name>
    <name type="synonym">Sorghum vulgare</name>
    <dbReference type="NCBI Taxonomy" id="4558"/>
    <lineage>
        <taxon>Eukaryota</taxon>
        <taxon>Viridiplantae</taxon>
        <taxon>Streptophyta</taxon>
        <taxon>Embryophyta</taxon>
        <taxon>Tracheophyta</taxon>
        <taxon>Spermatophyta</taxon>
        <taxon>Magnoliopsida</taxon>
        <taxon>Liliopsida</taxon>
        <taxon>Poales</taxon>
        <taxon>Poaceae</taxon>
        <taxon>PACMAD clade</taxon>
        <taxon>Panicoideae</taxon>
        <taxon>Andropogonodae</taxon>
        <taxon>Andropogoneae</taxon>
        <taxon>Sorghinae</taxon>
        <taxon>Sorghum</taxon>
    </lineage>
</organism>
<dbReference type="InParanoid" id="A0A1Z5S3R1"/>
<dbReference type="EMBL" id="CM000760">
    <property type="protein sequence ID" value="OQU90591.1"/>
    <property type="molecule type" value="Genomic_DNA"/>
</dbReference>
<dbReference type="AlphaFoldDB" id="A0A1Z5S3R1"/>
<evidence type="ECO:0000256" key="1">
    <source>
        <dbReference type="SAM" id="Phobius"/>
    </source>
</evidence>
<dbReference type="eggNOG" id="ENOG502S3PR">
    <property type="taxonomic scope" value="Eukaryota"/>
</dbReference>
<keyword evidence="1" id="KW-0472">Membrane</keyword>
<feature type="transmembrane region" description="Helical" evidence="1">
    <location>
        <begin position="75"/>
        <end position="97"/>
    </location>
</feature>
<dbReference type="Gramene" id="OQU90592">
    <property type="protein sequence ID" value="OQU90592"/>
    <property type="gene ID" value="SORBI_3001G004300"/>
</dbReference>
<feature type="transmembrane region" description="Helical" evidence="1">
    <location>
        <begin position="127"/>
        <end position="145"/>
    </location>
</feature>
<dbReference type="OrthoDB" id="1935034at2759"/>
<reference evidence="2 3" key="1">
    <citation type="journal article" date="2009" name="Nature">
        <title>The Sorghum bicolor genome and the diversification of grasses.</title>
        <authorList>
            <person name="Paterson A.H."/>
            <person name="Bowers J.E."/>
            <person name="Bruggmann R."/>
            <person name="Dubchak I."/>
            <person name="Grimwood J."/>
            <person name="Gundlach H."/>
            <person name="Haberer G."/>
            <person name="Hellsten U."/>
            <person name="Mitros T."/>
            <person name="Poliakov A."/>
            <person name="Schmutz J."/>
            <person name="Spannagl M."/>
            <person name="Tang H."/>
            <person name="Wang X."/>
            <person name="Wicker T."/>
            <person name="Bharti A.K."/>
            <person name="Chapman J."/>
            <person name="Feltus F.A."/>
            <person name="Gowik U."/>
            <person name="Grigoriev I.V."/>
            <person name="Lyons E."/>
            <person name="Maher C.A."/>
            <person name="Martis M."/>
            <person name="Narechania A."/>
            <person name="Otillar R.P."/>
            <person name="Penning B.W."/>
            <person name="Salamov A.A."/>
            <person name="Wang Y."/>
            <person name="Zhang L."/>
            <person name="Carpita N.C."/>
            <person name="Freeling M."/>
            <person name="Gingle A.R."/>
            <person name="Hash C.T."/>
            <person name="Keller B."/>
            <person name="Klein P."/>
            <person name="Kresovich S."/>
            <person name="McCann M.C."/>
            <person name="Ming R."/>
            <person name="Peterson D.G."/>
            <person name="Mehboob-ur-Rahman"/>
            <person name="Ware D."/>
            <person name="Westhoff P."/>
            <person name="Mayer K.F."/>
            <person name="Messing J."/>
            <person name="Rokhsar D.S."/>
        </authorList>
    </citation>
    <scope>NUCLEOTIDE SEQUENCE [LARGE SCALE GENOMIC DNA]</scope>
    <source>
        <strain evidence="3">cv. BTx623</strain>
    </source>
</reference>
<dbReference type="EMBL" id="CM000760">
    <property type="protein sequence ID" value="OQU90592.1"/>
    <property type="molecule type" value="Genomic_DNA"/>
</dbReference>
<sequence length="165" mass="18774">MLARSLTLQLASIMSSWLHSSDQRRSWKRSWAARALSSCSLPPLGLLAFFAIVVFFLAVSGYVDYKAIERRAEIGARVFAVPLALAAAFLLFAGLSWRRRYWTTRRMRQRAANQYTWSSHDASSSSAAPWGVAVAVAILLLMMTFQESVHSMWFRPLWDSDYYDP</sequence>
<evidence type="ECO:0000313" key="2">
    <source>
        <dbReference type="EMBL" id="OQU90592.1"/>
    </source>
</evidence>
<dbReference type="OMA" id="WSPLIWR"/>
<protein>
    <submittedName>
        <fullName evidence="2">Uncharacterized protein</fullName>
    </submittedName>
</protein>
<accession>A0A1Z5S3R1</accession>
<keyword evidence="1" id="KW-1133">Transmembrane helix</keyword>
<keyword evidence="3" id="KW-1185">Reference proteome</keyword>
<dbReference type="KEGG" id="sbi:8059247"/>
<feature type="transmembrane region" description="Helical" evidence="1">
    <location>
        <begin position="44"/>
        <end position="63"/>
    </location>
</feature>
<dbReference type="PANTHER" id="PTHR33306">
    <property type="entry name" value="EXPRESSED PROTEIN-RELATED-RELATED"/>
    <property type="match status" value="1"/>
</dbReference>
<dbReference type="Proteomes" id="UP000000768">
    <property type="component" value="Chromosome 1"/>
</dbReference>
<evidence type="ECO:0000313" key="3">
    <source>
        <dbReference type="Proteomes" id="UP000000768"/>
    </source>
</evidence>
<dbReference type="Gramene" id="OQU90591">
    <property type="protein sequence ID" value="OQU90591"/>
    <property type="gene ID" value="SORBI_3001G004300"/>
</dbReference>
<gene>
    <name evidence="2" type="ORF">SORBI_3001G004300</name>
</gene>
<keyword evidence="1" id="KW-0812">Transmembrane</keyword>